<organism evidence="1">
    <name type="scientific">marine sediment metagenome</name>
    <dbReference type="NCBI Taxonomy" id="412755"/>
    <lineage>
        <taxon>unclassified sequences</taxon>
        <taxon>metagenomes</taxon>
        <taxon>ecological metagenomes</taxon>
    </lineage>
</organism>
<name>A0A0F9R6D6_9ZZZZ</name>
<comment type="caution">
    <text evidence="1">The sequence shown here is derived from an EMBL/GenBank/DDBJ whole genome shotgun (WGS) entry which is preliminary data.</text>
</comment>
<gene>
    <name evidence="1" type="ORF">LCGC14_0615530</name>
</gene>
<sequence>MMNLPAGRQVLNDECAAGSPGRRAKHTGMDYSHCTLCGATGSATADGKAVIASSTDDPFTTRTRVVVEAPAGGYKFVAAENVPVADSAFISWERAHMGGAVDYPGEQLYQDRSWGRFEAFCVDNLEPGVYVTVDGQRTPLANRCRAT</sequence>
<proteinExistence type="predicted"/>
<reference evidence="1" key="1">
    <citation type="journal article" date="2015" name="Nature">
        <title>Complex archaea that bridge the gap between prokaryotes and eukaryotes.</title>
        <authorList>
            <person name="Spang A."/>
            <person name="Saw J.H."/>
            <person name="Jorgensen S.L."/>
            <person name="Zaremba-Niedzwiedzka K."/>
            <person name="Martijn J."/>
            <person name="Lind A.E."/>
            <person name="van Eijk R."/>
            <person name="Schleper C."/>
            <person name="Guy L."/>
            <person name="Ettema T.J."/>
        </authorList>
    </citation>
    <scope>NUCLEOTIDE SEQUENCE</scope>
</reference>
<dbReference type="EMBL" id="LAZR01001031">
    <property type="protein sequence ID" value="KKN52145.1"/>
    <property type="molecule type" value="Genomic_DNA"/>
</dbReference>
<accession>A0A0F9R6D6</accession>
<dbReference type="AlphaFoldDB" id="A0A0F9R6D6"/>
<protein>
    <submittedName>
        <fullName evidence="1">Uncharacterized protein</fullName>
    </submittedName>
</protein>
<evidence type="ECO:0000313" key="1">
    <source>
        <dbReference type="EMBL" id="KKN52145.1"/>
    </source>
</evidence>